<dbReference type="Pfam" id="PF11162">
    <property type="entry name" value="DUF2946"/>
    <property type="match status" value="1"/>
</dbReference>
<protein>
    <submittedName>
        <fullName evidence="1">DUF2946 domain-containing protein</fullName>
    </submittedName>
</protein>
<keyword evidence="1" id="KW-0614">Plasmid</keyword>
<name>A0ABY6GFZ6_9BURK</name>
<reference evidence="1" key="1">
    <citation type="submission" date="2022-09" db="EMBL/GenBank/DDBJ databases">
        <title>The complete genome of Acidovorax sp. 5MLIR.</title>
        <authorList>
            <person name="Liu L."/>
            <person name="Yue J."/>
            <person name="Yang F."/>
            <person name="Yuan J."/>
            <person name="Li L."/>
        </authorList>
    </citation>
    <scope>NUCLEOTIDE SEQUENCE</scope>
    <source>
        <strain evidence="1">5MLIR</strain>
        <plasmid evidence="1">unnamed1</plasmid>
    </source>
</reference>
<evidence type="ECO:0000313" key="2">
    <source>
        <dbReference type="Proteomes" id="UP001162800"/>
    </source>
</evidence>
<sequence>MHALRNSRLLASLALAWLVLTLGVATASPLVQPRLLEMVCTSMGGMQMVALDSDSPLAQSPHALDCPLCLLAAIPPPSLALHLPQPQPLARALQPVVAARIAALVGAPLPARGPPALV</sequence>
<geneLocation type="plasmid" evidence="1 2">
    <name>unnamed1</name>
</geneLocation>
<dbReference type="EMBL" id="CP106882">
    <property type="protein sequence ID" value="UYG53404.1"/>
    <property type="molecule type" value="Genomic_DNA"/>
</dbReference>
<keyword evidence="2" id="KW-1185">Reference proteome</keyword>
<dbReference type="RefSeq" id="WP_231043731.1">
    <property type="nucleotide sequence ID" value="NZ_CP106882.1"/>
</dbReference>
<proteinExistence type="predicted"/>
<evidence type="ECO:0000313" key="1">
    <source>
        <dbReference type="EMBL" id="UYG53404.1"/>
    </source>
</evidence>
<accession>A0ABY6GFZ6</accession>
<gene>
    <name evidence="1" type="ORF">M9799_18695</name>
</gene>
<dbReference type="Proteomes" id="UP001162800">
    <property type="component" value="Plasmid unnamed1"/>
</dbReference>
<dbReference type="InterPro" id="IPR021333">
    <property type="entry name" value="DUF2946"/>
</dbReference>
<organism evidence="1 2">
    <name type="scientific">Comamonas endophytica</name>
    <dbReference type="NCBI Taxonomy" id="2949090"/>
    <lineage>
        <taxon>Bacteria</taxon>
        <taxon>Pseudomonadati</taxon>
        <taxon>Pseudomonadota</taxon>
        <taxon>Betaproteobacteria</taxon>
        <taxon>Burkholderiales</taxon>
        <taxon>Comamonadaceae</taxon>
        <taxon>Comamonas</taxon>
    </lineage>
</organism>